<feature type="compositionally biased region" description="Low complexity" evidence="1">
    <location>
        <begin position="40"/>
        <end position="51"/>
    </location>
</feature>
<evidence type="ECO:0000313" key="3">
    <source>
        <dbReference type="RefSeq" id="XP_019615692.1"/>
    </source>
</evidence>
<protein>
    <submittedName>
        <fullName evidence="3">Uncharacterized protein LOC109463360</fullName>
    </submittedName>
</protein>
<feature type="compositionally biased region" description="Acidic residues" evidence="1">
    <location>
        <begin position="280"/>
        <end position="319"/>
    </location>
</feature>
<dbReference type="OrthoDB" id="10388383at2759"/>
<gene>
    <name evidence="3" type="primary">LOC109463360</name>
</gene>
<keyword evidence="2" id="KW-1185">Reference proteome</keyword>
<feature type="compositionally biased region" description="Polar residues" evidence="1">
    <location>
        <begin position="83"/>
        <end position="103"/>
    </location>
</feature>
<evidence type="ECO:0000256" key="1">
    <source>
        <dbReference type="SAM" id="MobiDB-lite"/>
    </source>
</evidence>
<dbReference type="AlphaFoldDB" id="A0A6P4YA46"/>
<feature type="compositionally biased region" description="Acidic residues" evidence="1">
    <location>
        <begin position="105"/>
        <end position="138"/>
    </location>
</feature>
<accession>A0A6P4YA46</accession>
<dbReference type="RefSeq" id="XP_019615692.1">
    <property type="nucleotide sequence ID" value="XM_019760133.1"/>
</dbReference>
<organism evidence="2 3">
    <name type="scientific">Branchiostoma belcheri</name>
    <name type="common">Amphioxus</name>
    <dbReference type="NCBI Taxonomy" id="7741"/>
    <lineage>
        <taxon>Eukaryota</taxon>
        <taxon>Metazoa</taxon>
        <taxon>Chordata</taxon>
        <taxon>Cephalochordata</taxon>
        <taxon>Leptocardii</taxon>
        <taxon>Amphioxiformes</taxon>
        <taxon>Branchiostomatidae</taxon>
        <taxon>Branchiostoma</taxon>
    </lineage>
</organism>
<proteinExistence type="predicted"/>
<evidence type="ECO:0000313" key="2">
    <source>
        <dbReference type="Proteomes" id="UP000515135"/>
    </source>
</evidence>
<feature type="region of interest" description="Disordered" evidence="1">
    <location>
        <begin position="32"/>
        <end position="165"/>
    </location>
</feature>
<sequence>MLILWNYPKAYPGQESDAASLFSESATVSKLVQGSDHESQVSSQSHGASSGIPTHALPDADRVLISLRPSVRKTKDKAELEQLTEQPTSTPSAASVVTGTPQVSTDEESSSDEESSDEDTSDEESSDEDTSDEDTSDEDTQKPSRLHHGDHTGETTDSTPVPLPESARHEGFVLYRDSLGEWFRFLASDDHILERLFSGGEELHRLYCRTGAVDRQATLPVGRLRAIDGLRVYGLTDLELLDVINTSVDPVFDIGPEIQMVRPTTLQSLISEPVPSDHEETSDDEESSDEDSSDEDSSDEDTSDEEESSDCSEEDEEETRENGDTQQQVGPVRKRGRLATFFSRCRKAFTSCWRRR</sequence>
<dbReference type="GeneID" id="109463360"/>
<reference evidence="3" key="1">
    <citation type="submission" date="2025-08" db="UniProtKB">
        <authorList>
            <consortium name="RefSeq"/>
        </authorList>
    </citation>
    <scope>IDENTIFICATION</scope>
    <source>
        <tissue evidence="3">Gonad</tissue>
    </source>
</reference>
<name>A0A6P4YA46_BRABE</name>
<feature type="region of interest" description="Disordered" evidence="1">
    <location>
        <begin position="269"/>
        <end position="334"/>
    </location>
</feature>
<feature type="compositionally biased region" description="Basic and acidic residues" evidence="1">
    <location>
        <begin position="139"/>
        <end position="154"/>
    </location>
</feature>
<dbReference type="KEGG" id="bbel:109463360"/>
<dbReference type="Proteomes" id="UP000515135">
    <property type="component" value="Unplaced"/>
</dbReference>